<evidence type="ECO:0000256" key="3">
    <source>
        <dbReference type="ARBA" id="ARBA00022801"/>
    </source>
</evidence>
<dbReference type="GO" id="GO:0005525">
    <property type="term" value="F:GTP binding"/>
    <property type="evidence" value="ECO:0007669"/>
    <property type="project" value="UniProtKB-KW"/>
</dbReference>
<protein>
    <submittedName>
        <fullName evidence="9">Guanylate-binding protein 4</fullName>
    </submittedName>
</protein>
<dbReference type="InterPro" id="IPR003191">
    <property type="entry name" value="Guanylate-bd/ATL_C"/>
</dbReference>
<dbReference type="AlphaFoldDB" id="L5LES2"/>
<dbReference type="InterPro" id="IPR037684">
    <property type="entry name" value="GBP_C"/>
</dbReference>
<dbReference type="CDD" id="cd16269">
    <property type="entry name" value="GBP_C"/>
    <property type="match status" value="2"/>
</dbReference>
<dbReference type="Gene3D" id="3.40.50.300">
    <property type="entry name" value="P-loop containing nucleotide triphosphate hydrolases"/>
    <property type="match status" value="2"/>
</dbReference>
<evidence type="ECO:0000313" key="9">
    <source>
        <dbReference type="EMBL" id="ELK24138.1"/>
    </source>
</evidence>
<comment type="similarity">
    <text evidence="6">Belongs to the TRAFAC class dynamin-like GTPase superfamily. GB1/RHD3 GTPase family.</text>
</comment>
<dbReference type="PROSITE" id="PS51715">
    <property type="entry name" value="G_GB1_RHD3"/>
    <property type="match status" value="2"/>
</dbReference>
<keyword evidence="5" id="KW-0342">GTP-binding</keyword>
<evidence type="ECO:0000256" key="5">
    <source>
        <dbReference type="ARBA" id="ARBA00023134"/>
    </source>
</evidence>
<feature type="domain" description="GB1/RHD3-type G" evidence="8">
    <location>
        <begin position="29"/>
        <end position="271"/>
    </location>
</feature>
<keyword evidence="7" id="KW-0175">Coiled coil</keyword>
<dbReference type="EMBL" id="KB112986">
    <property type="protein sequence ID" value="ELK24138.1"/>
    <property type="molecule type" value="Genomic_DNA"/>
</dbReference>
<name>L5LES2_MYODS</name>
<keyword evidence="10" id="KW-1185">Reference proteome</keyword>
<dbReference type="Proteomes" id="UP000010556">
    <property type="component" value="Unassembled WGS sequence"/>
</dbReference>
<dbReference type="InterPro" id="IPR027417">
    <property type="entry name" value="P-loop_NTPase"/>
</dbReference>
<dbReference type="Gene3D" id="1.20.1000.10">
    <property type="entry name" value="Guanylate-binding protein, C-terminal domain"/>
    <property type="match status" value="2"/>
</dbReference>
<feature type="domain" description="GB1/RHD3-type G" evidence="8">
    <location>
        <begin position="637"/>
        <end position="849"/>
    </location>
</feature>
<feature type="coiled-coil region" evidence="7">
    <location>
        <begin position="1053"/>
        <end position="1114"/>
    </location>
</feature>
<dbReference type="Pfam" id="PF02263">
    <property type="entry name" value="GBP"/>
    <property type="match status" value="2"/>
</dbReference>
<evidence type="ECO:0000256" key="1">
    <source>
        <dbReference type="ARBA" id="ARBA00022588"/>
    </source>
</evidence>
<gene>
    <name evidence="9" type="ORF">MDA_GLEAN10001432</name>
</gene>
<feature type="coiled-coil region" evidence="7">
    <location>
        <begin position="475"/>
        <end position="630"/>
    </location>
</feature>
<dbReference type="Pfam" id="PF02841">
    <property type="entry name" value="GBP_C"/>
    <property type="match status" value="2"/>
</dbReference>
<dbReference type="FunFam" id="1.20.1000.10:FF:000001">
    <property type="entry name" value="Guanylate binding protein 1"/>
    <property type="match status" value="2"/>
</dbReference>
<keyword evidence="1" id="KW-0399">Innate immunity</keyword>
<sequence length="1138" mass="130554">MMDPICLVENQNNQLTVNPTALEILDKMSQPVVVVAIAGLYRTGKSYLMNRLAGQNHGFHLGSTVRSETKGIWMWCVPHPLKPNHILVLLDTEGLGDVEKGDSKNDSWIFALAVLLSSMFVYNSMSTINHQALEQLHYVTELTKLIRAKSSPISAEVDDSAEFVSFFPDFVWVVRDFMLELMLDGSPITEDEYLENALKLVPGEDPKIQQSNMPRKYIRKFFPKRKGFVFDRPTNDKSLLQHMECTSENQPNCNFQKQSKNFCNYIFTDTETKTIREGIIVTGNRLGTLTKAYVDAINSGAVPCLETAVITLAERENSAAMQKAADHYSEQMADRVSFPTDTLQELLDLHAACEKEAIAIFMERSFKDDKCKFQQKLMGIIEKKKENLLLKNEEESLKYCQDQLKQLSEQLLEGISKGTFFVPGGFILYSEEMNKVEQSYELVLRKGVKGMEVLQNFKKSQAATKECIMKADKALIGWEKALEAERAKTEELKREADLLIQTLTEKQQQMEVQERIFQETKAQMEEKMKREAELHQRELQRILKHMEEEQEIQKKNKEKESETKKEIEGFSAYFSSSEDIRKTFNEMEKRNQQVMEEKEKSYQEYALSLKEKNEKEINKLQDQIMTLRQKINDEKCFRVGSTVRSETKGIWMWCVVHPFNPNHTLVLLDTEGLGDVEKGDSKNDSWLFALAVLLSSMFVYNSMSSINHQALEQLHYVTELTKLIRTKSSPISAEVDDSAEFVSFFPDFVWVVRDFMLELKLDGRTITEDEYMENALKLVPGNDPKIQKSNMPRENIRMFFLRRKCFVFDRPTTDKKLLHRMDGVSENQLECSFQEQSKNFCQYIFAHAKTKTLREGIIVTGNRLGTLAKAYVDAINSGAVPCLETAVITLAERENSAAMKKAADHYSEQMTQRVSFPTDTLQELLDLHAACEKEAISIFMEHSFKDDKCEFQKKLMGTIEKKKEDFLLQNEEASAKYCQAQLNQLSEPLMENILRGTFSVPGGYNLYVKEMDKVEHSYNLISKKGVKAKEALQNFLQSQTPTKESIFQADKAISACEKALAAEQANKQAVEKEQQLARQIQKMEDQEKISQEILVQVKMTKTEIESQLKNQERMLKQNMEVSLGGVWENPKGHQPGSS</sequence>
<dbReference type="InterPro" id="IPR036543">
    <property type="entry name" value="Guanylate-bd_C_sf"/>
</dbReference>
<evidence type="ECO:0000256" key="4">
    <source>
        <dbReference type="ARBA" id="ARBA00022859"/>
    </source>
</evidence>
<dbReference type="GO" id="GO:0003924">
    <property type="term" value="F:GTPase activity"/>
    <property type="evidence" value="ECO:0007669"/>
    <property type="project" value="InterPro"/>
</dbReference>
<keyword evidence="4" id="KW-0391">Immunity</keyword>
<evidence type="ECO:0000259" key="8">
    <source>
        <dbReference type="PROSITE" id="PS51715"/>
    </source>
</evidence>
<dbReference type="FunFam" id="3.40.50.300:FF:000422">
    <property type="entry name" value="Guanylate-binding protein 1"/>
    <property type="match status" value="2"/>
</dbReference>
<organism evidence="9 10">
    <name type="scientific">Myotis davidii</name>
    <name type="common">David's myotis</name>
    <dbReference type="NCBI Taxonomy" id="225400"/>
    <lineage>
        <taxon>Eukaryota</taxon>
        <taxon>Metazoa</taxon>
        <taxon>Chordata</taxon>
        <taxon>Craniata</taxon>
        <taxon>Vertebrata</taxon>
        <taxon>Euteleostomi</taxon>
        <taxon>Mammalia</taxon>
        <taxon>Eutheria</taxon>
        <taxon>Laurasiatheria</taxon>
        <taxon>Chiroptera</taxon>
        <taxon>Yangochiroptera</taxon>
        <taxon>Vespertilionidae</taxon>
        <taxon>Myotis</taxon>
    </lineage>
</organism>
<proteinExistence type="inferred from homology"/>
<dbReference type="GO" id="GO:0045087">
    <property type="term" value="P:innate immune response"/>
    <property type="evidence" value="ECO:0007669"/>
    <property type="project" value="UniProtKB-KW"/>
</dbReference>
<evidence type="ECO:0000313" key="10">
    <source>
        <dbReference type="Proteomes" id="UP000010556"/>
    </source>
</evidence>
<dbReference type="PANTHER" id="PTHR10751">
    <property type="entry name" value="GUANYLATE BINDING PROTEIN"/>
    <property type="match status" value="1"/>
</dbReference>
<dbReference type="InterPro" id="IPR015894">
    <property type="entry name" value="Guanylate-bd_N"/>
</dbReference>
<keyword evidence="3" id="KW-0378">Hydrolase</keyword>
<dbReference type="SUPFAM" id="SSF48340">
    <property type="entry name" value="Interferon-induced guanylate-binding protein 1 (GBP1), C-terminal domain"/>
    <property type="match status" value="2"/>
</dbReference>
<evidence type="ECO:0000256" key="7">
    <source>
        <dbReference type="SAM" id="Coils"/>
    </source>
</evidence>
<evidence type="ECO:0000256" key="6">
    <source>
        <dbReference type="PROSITE-ProRule" id="PRU01052"/>
    </source>
</evidence>
<evidence type="ECO:0000256" key="2">
    <source>
        <dbReference type="ARBA" id="ARBA00022741"/>
    </source>
</evidence>
<dbReference type="InterPro" id="IPR030386">
    <property type="entry name" value="G_GB1_RHD3_dom"/>
</dbReference>
<keyword evidence="2" id="KW-0547">Nucleotide-binding</keyword>
<reference evidence="10" key="1">
    <citation type="journal article" date="2013" name="Science">
        <title>Comparative analysis of bat genomes provides insight into the evolution of flight and immunity.</title>
        <authorList>
            <person name="Zhang G."/>
            <person name="Cowled C."/>
            <person name="Shi Z."/>
            <person name="Huang Z."/>
            <person name="Bishop-Lilly K.A."/>
            <person name="Fang X."/>
            <person name="Wynne J.W."/>
            <person name="Xiong Z."/>
            <person name="Baker M.L."/>
            <person name="Zhao W."/>
            <person name="Tachedjian M."/>
            <person name="Zhu Y."/>
            <person name="Zhou P."/>
            <person name="Jiang X."/>
            <person name="Ng J."/>
            <person name="Yang L."/>
            <person name="Wu L."/>
            <person name="Xiao J."/>
            <person name="Feng Y."/>
            <person name="Chen Y."/>
            <person name="Sun X."/>
            <person name="Zhang Y."/>
            <person name="Marsh G.A."/>
            <person name="Crameri G."/>
            <person name="Broder C.C."/>
            <person name="Frey K.G."/>
            <person name="Wang L.F."/>
            <person name="Wang J."/>
        </authorList>
    </citation>
    <scope>NUCLEOTIDE SEQUENCE [LARGE SCALE GENOMIC DNA]</scope>
</reference>
<dbReference type="SUPFAM" id="SSF52540">
    <property type="entry name" value="P-loop containing nucleoside triphosphate hydrolases"/>
    <property type="match status" value="2"/>
</dbReference>
<dbReference type="CDD" id="cd01851">
    <property type="entry name" value="GBP"/>
    <property type="match status" value="2"/>
</dbReference>
<dbReference type="eggNOG" id="KOG2037">
    <property type="taxonomic scope" value="Eukaryota"/>
</dbReference>
<accession>L5LES2</accession>